<dbReference type="InterPro" id="IPR012678">
    <property type="entry name" value="Ribosomal_uL23/eL15/eS24_sf"/>
</dbReference>
<gene>
    <name evidence="3" type="primary">rps24</name>
    <name evidence="3" type="ORF">CMESO_254</name>
</gene>
<dbReference type="PANTHER" id="PTHR10496">
    <property type="entry name" value="40S RIBOSOMAL PROTEIN S24"/>
    <property type="match status" value="1"/>
</dbReference>
<geneLocation type="nucleomorph" evidence="3"/>
<name>J7G5S1_9CRYP</name>
<dbReference type="Proteomes" id="UP000243348">
    <property type="component" value="Nucleomorph 2"/>
</dbReference>
<dbReference type="SUPFAM" id="SSF54189">
    <property type="entry name" value="Ribosomal proteins S24e, L23 and L15e"/>
    <property type="match status" value="1"/>
</dbReference>
<evidence type="ECO:0000313" key="3">
    <source>
        <dbReference type="EMBL" id="AFP65426.1"/>
    </source>
</evidence>
<dbReference type="EMBL" id="CP003681">
    <property type="protein sequence ID" value="AFP65426.1"/>
    <property type="molecule type" value="Genomic_DNA"/>
</dbReference>
<evidence type="ECO:0000313" key="4">
    <source>
        <dbReference type="Proteomes" id="UP000243348"/>
    </source>
</evidence>
<keyword evidence="2" id="KW-0687">Ribonucleoprotein</keyword>
<dbReference type="InterPro" id="IPR001976">
    <property type="entry name" value="Ribosomal_eS24"/>
</dbReference>
<evidence type="ECO:0000256" key="1">
    <source>
        <dbReference type="ARBA" id="ARBA00022980"/>
    </source>
</evidence>
<dbReference type="GO" id="GO:1990904">
    <property type="term" value="C:ribonucleoprotein complex"/>
    <property type="evidence" value="ECO:0007669"/>
    <property type="project" value="UniProtKB-KW"/>
</dbReference>
<dbReference type="HAMAP" id="MF_00545">
    <property type="entry name" value="Ribosomal_eS24"/>
    <property type="match status" value="1"/>
</dbReference>
<keyword evidence="1 3" id="KW-0689">Ribosomal protein</keyword>
<evidence type="ECO:0000256" key="2">
    <source>
        <dbReference type="ARBA" id="ARBA00023274"/>
    </source>
</evidence>
<dbReference type="GO" id="GO:0005840">
    <property type="term" value="C:ribosome"/>
    <property type="evidence" value="ECO:0007669"/>
    <property type="project" value="UniProtKB-KW"/>
</dbReference>
<dbReference type="GO" id="GO:0006412">
    <property type="term" value="P:translation"/>
    <property type="evidence" value="ECO:0007669"/>
    <property type="project" value="InterPro"/>
</dbReference>
<dbReference type="InterPro" id="IPR053709">
    <property type="entry name" value="eRP_eS24_sf"/>
</dbReference>
<keyword evidence="3" id="KW-0542">Nucleomorph</keyword>
<reference evidence="3 4" key="1">
    <citation type="journal article" date="2012" name="Genome Biol. Evol.">
        <title>Nucleomorph genome sequence of the cryptophyte alga Chroomonas mesostigmatica CCMP1168 reveals lineage-specific gene loss and genome complexity.</title>
        <authorList>
            <person name="Moore C.E."/>
            <person name="Curtis B."/>
            <person name="Mills T."/>
            <person name="Tanifuji G."/>
            <person name="Archibald J.M."/>
        </authorList>
    </citation>
    <scope>NUCLEOTIDE SEQUENCE [LARGE SCALE GENOMIC DNA]</scope>
    <source>
        <strain evidence="3 4">CCMP1168</strain>
    </source>
</reference>
<dbReference type="AlphaFoldDB" id="J7G5S1"/>
<protein>
    <submittedName>
        <fullName evidence="3">40S ribosomal protein S24</fullName>
    </submittedName>
</protein>
<accession>J7G5S1</accession>
<proteinExistence type="inferred from homology"/>
<sequence length="131" mass="15552">MFMEEIKITTKKFKNNILLNRKQFIIELEHPDSINISKKKIQKMLAKKYKILDPSTIFLFGFKTYFGGKKSVGAGFIYDNLKAARQIEPRYRLLRNNLVEIQRTSAKQRKERKNRAKKIRGKTRFNIKKGK</sequence>
<dbReference type="GO" id="GO:0003735">
    <property type="term" value="F:structural constituent of ribosome"/>
    <property type="evidence" value="ECO:0007669"/>
    <property type="project" value="InterPro"/>
</dbReference>
<dbReference type="Pfam" id="PF01282">
    <property type="entry name" value="Ribosomal_S24e"/>
    <property type="match status" value="1"/>
</dbReference>
<dbReference type="Gene3D" id="3.30.70.3370">
    <property type="match status" value="1"/>
</dbReference>
<organism evidence="3 4">
    <name type="scientific">Chroomonas mesostigmatica CCMP1168</name>
    <dbReference type="NCBI Taxonomy" id="1195612"/>
    <lineage>
        <taxon>Eukaryota</taxon>
        <taxon>Cryptophyceae</taxon>
        <taxon>Pyrenomonadales</taxon>
        <taxon>Chroomonadaceae</taxon>
        <taxon>Chroomonas</taxon>
    </lineage>
</organism>